<dbReference type="EMBL" id="NIQC01000003">
    <property type="protein sequence ID" value="OWZ84639.1"/>
    <property type="molecule type" value="Genomic_DNA"/>
</dbReference>
<dbReference type="RefSeq" id="WP_089022709.1">
    <property type="nucleotide sequence ID" value="NZ_NIQC01000003.1"/>
</dbReference>
<evidence type="ECO:0000256" key="1">
    <source>
        <dbReference type="SAM" id="Coils"/>
    </source>
</evidence>
<evidence type="ECO:0000313" key="4">
    <source>
        <dbReference type="Proteomes" id="UP000214588"/>
    </source>
</evidence>
<keyword evidence="2" id="KW-1133">Transmembrane helix</keyword>
<proteinExistence type="predicted"/>
<keyword evidence="4" id="KW-1185">Reference proteome</keyword>
<organism evidence="3 4">
    <name type="scientific">Natranaerobius trueperi</name>
    <dbReference type="NCBI Taxonomy" id="759412"/>
    <lineage>
        <taxon>Bacteria</taxon>
        <taxon>Bacillati</taxon>
        <taxon>Bacillota</taxon>
        <taxon>Clostridia</taxon>
        <taxon>Natranaerobiales</taxon>
        <taxon>Natranaerobiaceae</taxon>
        <taxon>Natranaerobius</taxon>
    </lineage>
</organism>
<evidence type="ECO:0000256" key="2">
    <source>
        <dbReference type="SAM" id="Phobius"/>
    </source>
</evidence>
<accession>A0A226C2H8</accession>
<feature type="coiled-coil region" evidence="1">
    <location>
        <begin position="46"/>
        <end position="83"/>
    </location>
</feature>
<dbReference type="PANTHER" id="PTHR40278:SF1">
    <property type="entry name" value="DNA UTILIZATION PROTEIN HOFN"/>
    <property type="match status" value="1"/>
</dbReference>
<evidence type="ECO:0008006" key="5">
    <source>
        <dbReference type="Google" id="ProtNLM"/>
    </source>
</evidence>
<keyword evidence="2" id="KW-0812">Transmembrane</keyword>
<gene>
    <name evidence="3" type="ORF">CDO51_02440</name>
</gene>
<name>A0A226C2H8_9FIRM</name>
<dbReference type="AlphaFoldDB" id="A0A226C2H8"/>
<dbReference type="InterPro" id="IPR052534">
    <property type="entry name" value="Extracell_DNA_Util/SecSys_Comp"/>
</dbReference>
<comment type="caution">
    <text evidence="3">The sequence shown here is derived from an EMBL/GenBank/DDBJ whole genome shotgun (WGS) entry which is preliminary data.</text>
</comment>
<dbReference type="PANTHER" id="PTHR40278">
    <property type="entry name" value="DNA UTILIZATION PROTEIN HOFN"/>
    <property type="match status" value="1"/>
</dbReference>
<sequence>MHSISLLPSEIKQTREKNKKYFTIGTIIFIIALLCSGLLFFLFLHVDNVKNQVDSTKQNITIVESEIEELQKYRNSYKQITEITEVMEKTHGEVPNWQKTMIQIGETIPMKTWLNVLSMQYDDSVDNPLGILTIEAYTFDYKELTTWLKSLNNTDEINNIEYEFLKKIYDEDMDFAIYTYEIKAKVDTEDFTQRYLEEGESADD</sequence>
<keyword evidence="2" id="KW-0472">Membrane</keyword>
<dbReference type="Proteomes" id="UP000214588">
    <property type="component" value="Unassembled WGS sequence"/>
</dbReference>
<keyword evidence="1" id="KW-0175">Coiled coil</keyword>
<evidence type="ECO:0000313" key="3">
    <source>
        <dbReference type="EMBL" id="OWZ84639.1"/>
    </source>
</evidence>
<protein>
    <recommendedName>
        <fullName evidence="5">Fimbrial assembly protein</fullName>
    </recommendedName>
</protein>
<feature type="transmembrane region" description="Helical" evidence="2">
    <location>
        <begin position="21"/>
        <end position="44"/>
    </location>
</feature>
<reference evidence="3 4" key="1">
    <citation type="submission" date="2017-06" db="EMBL/GenBank/DDBJ databases">
        <title>Draft Genome Sequence of Natranaerobius trueperi halophilic, alkalithermophilic bacteria from soda lakes.</title>
        <authorList>
            <person name="Zhao B."/>
        </authorList>
    </citation>
    <scope>NUCLEOTIDE SEQUENCE [LARGE SCALE GENOMIC DNA]</scope>
    <source>
        <strain evidence="3 4">DSM 18760</strain>
    </source>
</reference>